<dbReference type="InterPro" id="IPR018466">
    <property type="entry name" value="Kre9/Knh1-like_N"/>
</dbReference>
<organism evidence="5 6">
    <name type="scientific">Rhizopus oryzae</name>
    <name type="common">Mucormycosis agent</name>
    <name type="synonym">Rhizopus arrhizus var. delemar</name>
    <dbReference type="NCBI Taxonomy" id="64495"/>
    <lineage>
        <taxon>Eukaryota</taxon>
        <taxon>Fungi</taxon>
        <taxon>Fungi incertae sedis</taxon>
        <taxon>Mucoromycota</taxon>
        <taxon>Mucoromycotina</taxon>
        <taxon>Mucoromycetes</taxon>
        <taxon>Mucorales</taxon>
        <taxon>Mucorineae</taxon>
        <taxon>Rhizopodaceae</taxon>
        <taxon>Rhizopus</taxon>
    </lineage>
</organism>
<feature type="region of interest" description="Disordered" evidence="2">
    <location>
        <begin position="122"/>
        <end position="142"/>
    </location>
</feature>
<dbReference type="PANTHER" id="PTHR40633">
    <property type="entry name" value="MATRIX PROTEIN, PUTATIVE (AFU_ORTHOLOGUE AFUA_8G05410)-RELATED"/>
    <property type="match status" value="1"/>
</dbReference>
<reference evidence="5" key="1">
    <citation type="journal article" date="2020" name="Microb. Genom.">
        <title>Genetic diversity of clinical and environmental Mucorales isolates obtained from an investigation of mucormycosis cases among solid organ transplant recipients.</title>
        <authorList>
            <person name="Nguyen M.H."/>
            <person name="Kaul D."/>
            <person name="Muto C."/>
            <person name="Cheng S.J."/>
            <person name="Richter R.A."/>
            <person name="Bruno V.M."/>
            <person name="Liu G."/>
            <person name="Beyhan S."/>
            <person name="Sundermann A.J."/>
            <person name="Mounaud S."/>
            <person name="Pasculle A.W."/>
            <person name="Nierman W.C."/>
            <person name="Driscoll E."/>
            <person name="Cumbie R."/>
            <person name="Clancy C.J."/>
            <person name="Dupont C.L."/>
        </authorList>
    </citation>
    <scope>NUCLEOTIDE SEQUENCE</scope>
    <source>
        <strain evidence="5">GL16</strain>
    </source>
</reference>
<sequence>MVSFKVFITAALLSALAEAAVSPTYPQPGTVQIQGQSYDITWTFDGKNASETYQIDFMTGSNDNQKVLSTVAKGVSANLLKYSFTAPEVSPNSAIYFFMFTGSNGDQAWTTRFGIAANAGASLTPEPESTQPNGDKIPWGIGKLASSSSNSTSATSSAIVASASAASSAISSAAAVSSPIAVSSAAAPSSAAVSSSAAASSAASSSVTAATVSSAASSAVRSPAASSSPSTSAGSIVRPALSFIAAGVAGYLMI</sequence>
<evidence type="ECO:0000256" key="2">
    <source>
        <dbReference type="SAM" id="MobiDB-lite"/>
    </source>
</evidence>
<evidence type="ECO:0000313" key="5">
    <source>
        <dbReference type="EMBL" id="KAG1552709.1"/>
    </source>
</evidence>
<gene>
    <name evidence="5" type="ORF">G6F51_001058</name>
</gene>
<feature type="chain" id="PRO_5040186846" description="Yeast cell wall synthesis Kre9/Knh1-like N-terminal domain-containing protein" evidence="3">
    <location>
        <begin position="20"/>
        <end position="254"/>
    </location>
</feature>
<dbReference type="Proteomes" id="UP000717996">
    <property type="component" value="Unassembled WGS sequence"/>
</dbReference>
<evidence type="ECO:0000256" key="1">
    <source>
        <dbReference type="ARBA" id="ARBA00022729"/>
    </source>
</evidence>
<dbReference type="OrthoDB" id="2432613at2759"/>
<feature type="signal peptide" evidence="3">
    <location>
        <begin position="1"/>
        <end position="19"/>
    </location>
</feature>
<protein>
    <recommendedName>
        <fullName evidence="4">Yeast cell wall synthesis Kre9/Knh1-like N-terminal domain-containing protein</fullName>
    </recommendedName>
</protein>
<comment type="caution">
    <text evidence="5">The sequence shown here is derived from an EMBL/GenBank/DDBJ whole genome shotgun (WGS) entry which is preliminary data.</text>
</comment>
<evidence type="ECO:0000259" key="4">
    <source>
        <dbReference type="Pfam" id="PF10342"/>
    </source>
</evidence>
<evidence type="ECO:0000256" key="3">
    <source>
        <dbReference type="SAM" id="SignalP"/>
    </source>
</evidence>
<dbReference type="EMBL" id="JAANIT010000072">
    <property type="protein sequence ID" value="KAG1552709.1"/>
    <property type="molecule type" value="Genomic_DNA"/>
</dbReference>
<dbReference type="AlphaFoldDB" id="A0A9P6YMT8"/>
<dbReference type="PANTHER" id="PTHR40633:SF1">
    <property type="entry name" value="GPI ANCHORED SERINE-THREONINE RICH PROTEIN (AFU_ORTHOLOGUE AFUA_1G03630)"/>
    <property type="match status" value="1"/>
</dbReference>
<accession>A0A9P6YMT8</accession>
<dbReference type="InterPro" id="IPR052982">
    <property type="entry name" value="SRP1/TIP1-like"/>
</dbReference>
<name>A0A9P6YMT8_RHIOR</name>
<feature type="domain" description="Yeast cell wall synthesis Kre9/Knh1-like N-terminal" evidence="4">
    <location>
        <begin position="26"/>
        <end position="115"/>
    </location>
</feature>
<keyword evidence="1 3" id="KW-0732">Signal</keyword>
<dbReference type="Pfam" id="PF10342">
    <property type="entry name" value="Kre9_KNH"/>
    <property type="match status" value="1"/>
</dbReference>
<evidence type="ECO:0000313" key="6">
    <source>
        <dbReference type="Proteomes" id="UP000717996"/>
    </source>
</evidence>
<dbReference type="OMA" id="IYFFQFT"/>
<proteinExistence type="predicted"/>